<keyword evidence="1" id="KW-0812">Transmembrane</keyword>
<dbReference type="Proteomes" id="UP001189813">
    <property type="component" value="Unassembled WGS sequence"/>
</dbReference>
<keyword evidence="3" id="KW-1185">Reference proteome</keyword>
<keyword evidence="1" id="KW-0472">Membrane</keyword>
<sequence length="51" mass="5739">MSPENEMRAFRCSAVLAYLVTIGVVLAFHAYALHLDETSETEPTRITQRQA</sequence>
<accession>A0ABM9J5Y6</accession>
<name>A0ABM9J5Y6_9RALS</name>
<comment type="caution">
    <text evidence="2">The sequence shown here is derived from an EMBL/GenBank/DDBJ whole genome shotgun (WGS) entry which is preliminary data.</text>
</comment>
<keyword evidence="1" id="KW-1133">Transmembrane helix</keyword>
<evidence type="ECO:0000313" key="2">
    <source>
        <dbReference type="EMBL" id="CAJ0783722.1"/>
    </source>
</evidence>
<gene>
    <name evidence="2" type="ORF">LMG19083_01077</name>
</gene>
<reference evidence="2 3" key="1">
    <citation type="submission" date="2023-07" db="EMBL/GenBank/DDBJ databases">
        <authorList>
            <person name="Peeters C."/>
        </authorList>
    </citation>
    <scope>NUCLEOTIDE SEQUENCE [LARGE SCALE GENOMIC DNA]</scope>
    <source>
        <strain evidence="2 3">LMG 19083</strain>
    </source>
</reference>
<organism evidence="2 3">
    <name type="scientific">Ralstonia psammae</name>
    <dbReference type="NCBI Taxonomy" id="3058598"/>
    <lineage>
        <taxon>Bacteria</taxon>
        <taxon>Pseudomonadati</taxon>
        <taxon>Pseudomonadota</taxon>
        <taxon>Betaproteobacteria</taxon>
        <taxon>Burkholderiales</taxon>
        <taxon>Burkholderiaceae</taxon>
        <taxon>Ralstonia</taxon>
    </lineage>
</organism>
<evidence type="ECO:0000313" key="3">
    <source>
        <dbReference type="Proteomes" id="UP001189813"/>
    </source>
</evidence>
<protein>
    <submittedName>
        <fullName evidence="2">Uncharacterized protein</fullName>
    </submittedName>
</protein>
<dbReference type="EMBL" id="CATZBU010000002">
    <property type="protein sequence ID" value="CAJ0783722.1"/>
    <property type="molecule type" value="Genomic_DNA"/>
</dbReference>
<proteinExistence type="predicted"/>
<evidence type="ECO:0000256" key="1">
    <source>
        <dbReference type="SAM" id="Phobius"/>
    </source>
</evidence>
<feature type="transmembrane region" description="Helical" evidence="1">
    <location>
        <begin position="12"/>
        <end position="32"/>
    </location>
</feature>